<dbReference type="Pfam" id="PF05866">
    <property type="entry name" value="RusA"/>
    <property type="match status" value="1"/>
</dbReference>
<comment type="caution">
    <text evidence="2">The sequence shown here is derived from an EMBL/GenBank/DDBJ whole genome shotgun (WGS) entry which is preliminary data.</text>
</comment>
<reference evidence="2" key="1">
    <citation type="journal article" date="2015" name="Nature">
        <title>Complex archaea that bridge the gap between prokaryotes and eukaryotes.</title>
        <authorList>
            <person name="Spang A."/>
            <person name="Saw J.H."/>
            <person name="Jorgensen S.L."/>
            <person name="Zaremba-Niedzwiedzka K."/>
            <person name="Martijn J."/>
            <person name="Lind A.E."/>
            <person name="van Eijk R."/>
            <person name="Schleper C."/>
            <person name="Guy L."/>
            <person name="Ettema T.J."/>
        </authorList>
    </citation>
    <scope>NUCLEOTIDE SEQUENCE</scope>
</reference>
<organism evidence="2">
    <name type="scientific">marine sediment metagenome</name>
    <dbReference type="NCBI Taxonomy" id="412755"/>
    <lineage>
        <taxon>unclassified sequences</taxon>
        <taxon>metagenomes</taxon>
        <taxon>ecological metagenomes</taxon>
    </lineage>
</organism>
<dbReference type="Gene3D" id="3.30.1330.70">
    <property type="entry name" value="Holliday junction resolvase RusA"/>
    <property type="match status" value="1"/>
</dbReference>
<evidence type="ECO:0000256" key="1">
    <source>
        <dbReference type="SAM" id="MobiDB-lite"/>
    </source>
</evidence>
<dbReference type="GO" id="GO:0000287">
    <property type="term" value="F:magnesium ion binding"/>
    <property type="evidence" value="ECO:0007669"/>
    <property type="project" value="InterPro"/>
</dbReference>
<accession>A0A0F9HP36</accession>
<feature type="region of interest" description="Disordered" evidence="1">
    <location>
        <begin position="76"/>
        <end position="99"/>
    </location>
</feature>
<dbReference type="EMBL" id="LAZR01014537">
    <property type="protein sequence ID" value="KKM17046.1"/>
    <property type="molecule type" value="Genomic_DNA"/>
</dbReference>
<dbReference type="InterPro" id="IPR036614">
    <property type="entry name" value="RusA-like_sf"/>
</dbReference>
<dbReference type="GO" id="GO:0006310">
    <property type="term" value="P:DNA recombination"/>
    <property type="evidence" value="ECO:0007669"/>
    <property type="project" value="InterPro"/>
</dbReference>
<dbReference type="SUPFAM" id="SSF103084">
    <property type="entry name" value="Holliday junction resolvase RusA"/>
    <property type="match status" value="1"/>
</dbReference>
<dbReference type="AlphaFoldDB" id="A0A0F9HP36"/>
<sequence>MTDYISFTIPGRPIPMARKVIRTRSGQPRIMITMRSQVWQKQARLLVSVAYDGKGPIEGPVAAHFRFYFLPPKSWSKKKRQDALAGKIRPTSKTREGDSSNILKNAEDVLMPTVIKDDSLIVESSQSKHYDTEERVEIMVRAI</sequence>
<dbReference type="InterPro" id="IPR008822">
    <property type="entry name" value="Endonuclease_RusA-like"/>
</dbReference>
<protein>
    <submittedName>
        <fullName evidence="2">Uncharacterized protein</fullName>
    </submittedName>
</protein>
<proteinExistence type="predicted"/>
<dbReference type="GO" id="GO:0006281">
    <property type="term" value="P:DNA repair"/>
    <property type="evidence" value="ECO:0007669"/>
    <property type="project" value="InterPro"/>
</dbReference>
<name>A0A0F9HP36_9ZZZZ</name>
<gene>
    <name evidence="2" type="ORF">LCGC14_1679710</name>
</gene>
<evidence type="ECO:0000313" key="2">
    <source>
        <dbReference type="EMBL" id="KKM17046.1"/>
    </source>
</evidence>